<organism evidence="1 2">
    <name type="scientific">Nitrosomonas marina</name>
    <dbReference type="NCBI Taxonomy" id="917"/>
    <lineage>
        <taxon>Bacteria</taxon>
        <taxon>Pseudomonadati</taxon>
        <taxon>Pseudomonadota</taxon>
        <taxon>Betaproteobacteria</taxon>
        <taxon>Nitrosomonadales</taxon>
        <taxon>Nitrosomonadaceae</taxon>
        <taxon>Nitrosomonas</taxon>
    </lineage>
</organism>
<proteinExistence type="predicted"/>
<dbReference type="Proteomes" id="UP000199459">
    <property type="component" value="Unassembled WGS sequence"/>
</dbReference>
<gene>
    <name evidence="1" type="ORF">SAMN05216325_10338</name>
</gene>
<evidence type="ECO:0000313" key="1">
    <source>
        <dbReference type="EMBL" id="SEM84715.1"/>
    </source>
</evidence>
<protein>
    <recommendedName>
        <fullName evidence="3">ParE toxin of type II toxin-antitoxin system, parDE</fullName>
    </recommendedName>
</protein>
<evidence type="ECO:0000313" key="2">
    <source>
        <dbReference type="Proteomes" id="UP000199459"/>
    </source>
</evidence>
<dbReference type="AlphaFoldDB" id="A0A1H8BPF7"/>
<dbReference type="EMBL" id="FOCP01000003">
    <property type="protein sequence ID" value="SEM84715.1"/>
    <property type="molecule type" value="Genomic_DNA"/>
</dbReference>
<dbReference type="RefSeq" id="WP_281246232.1">
    <property type="nucleotide sequence ID" value="NZ_FOCP01000003.1"/>
</dbReference>
<dbReference type="STRING" id="917.SAMN05216326_12637"/>
<sequence length="41" mass="4915">MLTLRKEAEQDLKEAYEWYEAQRQNLGIEFIDEIDAVINND</sequence>
<evidence type="ECO:0008006" key="3">
    <source>
        <dbReference type="Google" id="ProtNLM"/>
    </source>
</evidence>
<reference evidence="1 2" key="1">
    <citation type="submission" date="2016-10" db="EMBL/GenBank/DDBJ databases">
        <authorList>
            <person name="de Groot N.N."/>
        </authorList>
    </citation>
    <scope>NUCLEOTIDE SEQUENCE [LARGE SCALE GENOMIC DNA]</scope>
    <source>
        <strain evidence="1 2">Nm22</strain>
    </source>
</reference>
<name>A0A1H8BPF7_9PROT</name>
<accession>A0A1H8BPF7</accession>